<dbReference type="PROSITE" id="PS51253">
    <property type="entry name" value="HTH_CENPB"/>
    <property type="match status" value="1"/>
</dbReference>
<dbReference type="Pfam" id="PF03184">
    <property type="entry name" value="DDE_1"/>
    <property type="match status" value="1"/>
</dbReference>
<dbReference type="InterPro" id="IPR004875">
    <property type="entry name" value="DDE_SF_endonuclease_dom"/>
</dbReference>
<name>F0WHC3_9STRA</name>
<dbReference type="AlphaFoldDB" id="F0WHC3"/>
<protein>
    <submittedName>
        <fullName evidence="3">Putative CENPB/ARS binding proteinlike protein</fullName>
    </submittedName>
</protein>
<reference evidence="3" key="1">
    <citation type="journal article" date="2011" name="PLoS Biol.">
        <title>Gene gain and loss during evolution of obligate parasitism in the white rust pathogen of Arabidopsis thaliana.</title>
        <authorList>
            <person name="Kemen E."/>
            <person name="Gardiner A."/>
            <person name="Schultz-Larsen T."/>
            <person name="Kemen A.C."/>
            <person name="Balmuth A.L."/>
            <person name="Robert-Seilaniantz A."/>
            <person name="Bailey K."/>
            <person name="Holub E."/>
            <person name="Studholme D.J."/>
            <person name="Maclean D."/>
            <person name="Jones J.D."/>
        </authorList>
    </citation>
    <scope>NUCLEOTIDE SEQUENCE</scope>
</reference>
<accession>F0WHC3</accession>
<dbReference type="InterPro" id="IPR006600">
    <property type="entry name" value="HTH_CenpB_DNA-bd_dom"/>
</dbReference>
<dbReference type="InterPro" id="IPR050863">
    <property type="entry name" value="CenT-Element_Derived"/>
</dbReference>
<feature type="domain" description="HTH CENPB-type" evidence="2">
    <location>
        <begin position="1"/>
        <end position="46"/>
    </location>
</feature>
<dbReference type="Pfam" id="PF03221">
    <property type="entry name" value="HTH_Tnp_Tc5"/>
    <property type="match status" value="1"/>
</dbReference>
<gene>
    <name evidence="3" type="primary">AlNc14C99G5987</name>
    <name evidence="3" type="ORF">ALNC14_067840</name>
</gene>
<dbReference type="PANTHER" id="PTHR19303:SF73">
    <property type="entry name" value="PROTEIN PDC2"/>
    <property type="match status" value="1"/>
</dbReference>
<dbReference type="GO" id="GO:0005634">
    <property type="term" value="C:nucleus"/>
    <property type="evidence" value="ECO:0007669"/>
    <property type="project" value="TreeGrafter"/>
</dbReference>
<keyword evidence="1" id="KW-0238">DNA-binding</keyword>
<dbReference type="EMBL" id="FR824144">
    <property type="protein sequence ID" value="CCA20641.1"/>
    <property type="molecule type" value="Genomic_DNA"/>
</dbReference>
<dbReference type="GO" id="GO:0003677">
    <property type="term" value="F:DNA binding"/>
    <property type="evidence" value="ECO:0007669"/>
    <property type="project" value="UniProtKB-KW"/>
</dbReference>
<proteinExistence type="predicted"/>
<evidence type="ECO:0000256" key="1">
    <source>
        <dbReference type="ARBA" id="ARBA00023125"/>
    </source>
</evidence>
<organism evidence="3">
    <name type="scientific">Albugo laibachii Nc14</name>
    <dbReference type="NCBI Taxonomy" id="890382"/>
    <lineage>
        <taxon>Eukaryota</taxon>
        <taxon>Sar</taxon>
        <taxon>Stramenopiles</taxon>
        <taxon>Oomycota</taxon>
        <taxon>Peronosporomycetes</taxon>
        <taxon>Albuginales</taxon>
        <taxon>Albuginaceae</taxon>
        <taxon>Albugo</taxon>
    </lineage>
</organism>
<dbReference type="Gene3D" id="1.10.10.60">
    <property type="entry name" value="Homeodomain-like"/>
    <property type="match status" value="1"/>
</dbReference>
<sequence length="189" mass="21557">MLSGDLIKAKAKRFATLSDVQDDQLLSRSNIWLQAFQKRHGFRHMRAHGGGGSVNTRAIPAQHDAIRERLKGVSLADIDNMDETGLFYCLETDETIARRQMEGSKESKPRVTTALTCNADGSDKREPFIIVHANKTRCFQKKRGYQLGLSCHGFIKAWMTGVLSQEWIQEFDDDMRFHRRNVVFNLDNA</sequence>
<dbReference type="PANTHER" id="PTHR19303">
    <property type="entry name" value="TRANSPOSON"/>
    <property type="match status" value="1"/>
</dbReference>
<dbReference type="HOGENOM" id="CLU_018294_5_0_1"/>
<evidence type="ECO:0000259" key="2">
    <source>
        <dbReference type="PROSITE" id="PS51253"/>
    </source>
</evidence>
<evidence type="ECO:0000313" key="3">
    <source>
        <dbReference type="EMBL" id="CCA20641.1"/>
    </source>
</evidence>
<reference evidence="3" key="2">
    <citation type="submission" date="2011-02" db="EMBL/GenBank/DDBJ databases">
        <authorList>
            <person name="MacLean D."/>
        </authorList>
    </citation>
    <scope>NUCLEOTIDE SEQUENCE</scope>
</reference>